<feature type="transmembrane region" description="Helical" evidence="6">
    <location>
        <begin position="284"/>
        <end position="305"/>
    </location>
</feature>
<dbReference type="PANTHER" id="PTHR46225:SF19">
    <property type="entry name" value="RING-TYPE DOMAIN-CONTAINING PROTEIN"/>
    <property type="match status" value="1"/>
</dbReference>
<evidence type="ECO:0000256" key="4">
    <source>
        <dbReference type="PROSITE-ProRule" id="PRU00175"/>
    </source>
</evidence>
<dbReference type="Gene3D" id="3.30.40.10">
    <property type="entry name" value="Zinc/RING finger domain, C3HC4 (zinc finger)"/>
    <property type="match status" value="1"/>
</dbReference>
<feature type="domain" description="RING-type" evidence="7">
    <location>
        <begin position="383"/>
        <end position="424"/>
    </location>
</feature>
<dbReference type="FunFam" id="3.30.40.10:FF:000348">
    <property type="entry name" value="E3 ubiquitin-protein ligase"/>
    <property type="match status" value="1"/>
</dbReference>
<dbReference type="SUPFAM" id="SSF57850">
    <property type="entry name" value="RING/U-box"/>
    <property type="match status" value="1"/>
</dbReference>
<evidence type="ECO:0000313" key="9">
    <source>
        <dbReference type="Proteomes" id="UP000428333"/>
    </source>
</evidence>
<evidence type="ECO:0000256" key="1">
    <source>
        <dbReference type="ARBA" id="ARBA00022723"/>
    </source>
</evidence>
<dbReference type="SMART" id="SM00612">
    <property type="entry name" value="Kelch"/>
    <property type="match status" value="2"/>
</dbReference>
<evidence type="ECO:0000256" key="2">
    <source>
        <dbReference type="ARBA" id="ARBA00022771"/>
    </source>
</evidence>
<sequence>MEFPFPEQKSELDPDRQPLLMERLENHNDCEHIIDIAVSSHDVHPSGVDPPQLEEIPSISTIAPTYQTLLSSSNRGNSRNSSSIARGDGYAGHGRSTLNSRLWVSVELFVTVGQVIASVVILSLSRHEHPRAPLFEWVVGYTCGCVATIPILYWRYRNRTRATEQDSIRSWHGSSQSNPSSEPAAYTASSIAQASEEGNRQTGSSATRISWISPHLSPRDSVVFSAPKWYNMLGLVKSWFLICTLNSLVDRFKMALDCFFAVWFLVGNVWIFGGHSSPSEAPKLYRLCLVFLTFSGIGYAMPFILCATICFCWPCIISVLGFREDLSQPRGATPESINALPIYKFKLTKTGDNQETNSGISDGGVFAAGTEKERVISGEDAVCCICLAKYAENDELRELPCSHFFHVECVDKWLKINASCPLCKYEVGESNGNASPSARNSSPHQSERRPGNGEDVALECLIRIPFDQISAAGSVCKGWKAEIELPEFRKSRKRAGLAQSVIVVAQAWIYATRTAHLAKLSRSPFYRLAIYEPETGYWSELPPVPGFLDGIPMFCHLVGVRSELVVIGGCHPLLWQVSNSVFIYNFLSATWRCGTDMPGGRRLFSGCDSDSDRMVYIAGGHDSDKNALKSALAYDVGKDQWIRLPDMAKAREECKGVFHRGKFHVIGGYPTEMQGRFRRDAQAFNVATWQWDLVQDDFLEVAKCPSTCVDGGDSRLYACHNNNVTVRDGATWQVLAGLPAELCNVAYMTAWQGKLLVIGSGKSCGPHTAYVMDLKNYKWTKVVVPEEYSGHVQSGCCLEI</sequence>
<dbReference type="Pfam" id="PF01344">
    <property type="entry name" value="Kelch_1"/>
    <property type="match status" value="2"/>
</dbReference>
<dbReference type="SUPFAM" id="SSF117281">
    <property type="entry name" value="Kelch motif"/>
    <property type="match status" value="1"/>
</dbReference>
<organism evidence="8 9">
    <name type="scientific">Rhododendron williamsianum</name>
    <dbReference type="NCBI Taxonomy" id="262921"/>
    <lineage>
        <taxon>Eukaryota</taxon>
        <taxon>Viridiplantae</taxon>
        <taxon>Streptophyta</taxon>
        <taxon>Embryophyta</taxon>
        <taxon>Tracheophyta</taxon>
        <taxon>Spermatophyta</taxon>
        <taxon>Magnoliopsida</taxon>
        <taxon>eudicotyledons</taxon>
        <taxon>Gunneridae</taxon>
        <taxon>Pentapetalae</taxon>
        <taxon>asterids</taxon>
        <taxon>Ericales</taxon>
        <taxon>Ericaceae</taxon>
        <taxon>Ericoideae</taxon>
        <taxon>Rhodoreae</taxon>
        <taxon>Rhododendron</taxon>
    </lineage>
</organism>
<dbReference type="InterPro" id="IPR013083">
    <property type="entry name" value="Znf_RING/FYVE/PHD"/>
</dbReference>
<proteinExistence type="predicted"/>
<keyword evidence="6" id="KW-1133">Transmembrane helix</keyword>
<dbReference type="InterPro" id="IPR015915">
    <property type="entry name" value="Kelch-typ_b-propeller"/>
</dbReference>
<dbReference type="CDD" id="cd16461">
    <property type="entry name" value="RING-H2_EL5-like"/>
    <property type="match status" value="1"/>
</dbReference>
<dbReference type="PROSITE" id="PS50089">
    <property type="entry name" value="ZF_RING_2"/>
    <property type="match status" value="1"/>
</dbReference>
<feature type="non-terminal residue" evidence="8">
    <location>
        <position position="1"/>
    </location>
</feature>
<evidence type="ECO:0000256" key="5">
    <source>
        <dbReference type="SAM" id="MobiDB-lite"/>
    </source>
</evidence>
<feature type="transmembrane region" description="Helical" evidence="6">
    <location>
        <begin position="254"/>
        <end position="272"/>
    </location>
</feature>
<dbReference type="SMART" id="SM00184">
    <property type="entry name" value="RING"/>
    <property type="match status" value="1"/>
</dbReference>
<keyword evidence="9" id="KW-1185">Reference proteome</keyword>
<feature type="compositionally biased region" description="Low complexity" evidence="5">
    <location>
        <begin position="71"/>
        <end position="83"/>
    </location>
</feature>
<feature type="transmembrane region" description="Helical" evidence="6">
    <location>
        <begin position="102"/>
        <end position="122"/>
    </location>
</feature>
<keyword evidence="6" id="KW-0472">Membrane</keyword>
<gene>
    <name evidence="8" type="ORF">C3L33_14617</name>
</gene>
<dbReference type="GO" id="GO:0008270">
    <property type="term" value="F:zinc ion binding"/>
    <property type="evidence" value="ECO:0007669"/>
    <property type="project" value="UniProtKB-KW"/>
</dbReference>
<reference evidence="8 9" key="1">
    <citation type="journal article" date="2019" name="Genome Biol. Evol.">
        <title>The Rhododendron genome and chromosomal organization provide insight into shared whole-genome duplications across the heath family (Ericaceae).</title>
        <authorList>
            <person name="Soza V.L."/>
            <person name="Lindsley D."/>
            <person name="Waalkes A."/>
            <person name="Ramage E."/>
            <person name="Patwardhan R.P."/>
            <person name="Burton J.N."/>
            <person name="Adey A."/>
            <person name="Kumar A."/>
            <person name="Qiu R."/>
            <person name="Shendure J."/>
            <person name="Hall B."/>
        </authorList>
    </citation>
    <scope>NUCLEOTIDE SEQUENCE [LARGE SCALE GENOMIC DNA]</scope>
    <source>
        <strain evidence="8">RSF 1966-606</strain>
    </source>
</reference>
<protein>
    <recommendedName>
        <fullName evidence="7">RING-type domain-containing protein</fullName>
    </recommendedName>
</protein>
<dbReference type="Pfam" id="PF13639">
    <property type="entry name" value="zf-RING_2"/>
    <property type="match status" value="1"/>
</dbReference>
<feature type="transmembrane region" description="Helical" evidence="6">
    <location>
        <begin position="134"/>
        <end position="154"/>
    </location>
</feature>
<name>A0A6A4LFG6_9ERIC</name>
<dbReference type="AlphaFoldDB" id="A0A6A4LFG6"/>
<evidence type="ECO:0000259" key="7">
    <source>
        <dbReference type="PROSITE" id="PS50089"/>
    </source>
</evidence>
<accession>A0A6A4LFG6</accession>
<evidence type="ECO:0000256" key="6">
    <source>
        <dbReference type="SAM" id="Phobius"/>
    </source>
</evidence>
<dbReference type="PANTHER" id="PTHR46225">
    <property type="entry name" value="C3H4 TYPE ZINC FINGER PROTEIN"/>
    <property type="match status" value="1"/>
</dbReference>
<feature type="region of interest" description="Disordered" evidence="5">
    <location>
        <begin position="70"/>
        <end position="90"/>
    </location>
</feature>
<keyword evidence="3" id="KW-0862">Zinc</keyword>
<keyword evidence="6" id="KW-0812">Transmembrane</keyword>
<keyword evidence="2 4" id="KW-0863">Zinc-finger</keyword>
<comment type="caution">
    <text evidence="8">The sequence shown here is derived from an EMBL/GenBank/DDBJ whole genome shotgun (WGS) entry which is preliminary data.</text>
</comment>
<evidence type="ECO:0000256" key="3">
    <source>
        <dbReference type="ARBA" id="ARBA00022833"/>
    </source>
</evidence>
<keyword evidence="1" id="KW-0479">Metal-binding</keyword>
<dbReference type="SMART" id="SM00744">
    <property type="entry name" value="RINGv"/>
    <property type="match status" value="1"/>
</dbReference>
<evidence type="ECO:0000313" key="8">
    <source>
        <dbReference type="EMBL" id="KAE9453437.1"/>
    </source>
</evidence>
<feature type="region of interest" description="Disordered" evidence="5">
    <location>
        <begin position="431"/>
        <end position="452"/>
    </location>
</feature>
<dbReference type="Proteomes" id="UP000428333">
    <property type="component" value="Linkage Group LG08"/>
</dbReference>
<dbReference type="Gene3D" id="2.120.10.80">
    <property type="entry name" value="Kelch-type beta propeller"/>
    <property type="match status" value="1"/>
</dbReference>
<dbReference type="InterPro" id="IPR001841">
    <property type="entry name" value="Znf_RING"/>
</dbReference>
<dbReference type="InterPro" id="IPR006652">
    <property type="entry name" value="Kelch_1"/>
</dbReference>
<dbReference type="OrthoDB" id="9984778at2759"/>
<dbReference type="EMBL" id="QEFC01002169">
    <property type="protein sequence ID" value="KAE9453437.1"/>
    <property type="molecule type" value="Genomic_DNA"/>
</dbReference>
<dbReference type="InterPro" id="IPR011016">
    <property type="entry name" value="Znf_RING-CH"/>
</dbReference>
<feature type="compositionally biased region" description="Polar residues" evidence="5">
    <location>
        <begin position="431"/>
        <end position="444"/>
    </location>
</feature>